<dbReference type="AlphaFoldDB" id="D9PG69"/>
<dbReference type="EMBL" id="ADZX01000190">
    <property type="protein sequence ID" value="EFK97445.1"/>
    <property type="molecule type" value="Genomic_DNA"/>
</dbReference>
<feature type="domain" description="DUF1854" evidence="1">
    <location>
        <begin position="1"/>
        <end position="43"/>
    </location>
</feature>
<accession>D9PG69</accession>
<proteinExistence type="predicted"/>
<gene>
    <name evidence="2" type="ORF">LDC_0516</name>
</gene>
<reference evidence="2" key="1">
    <citation type="submission" date="2010-07" db="EMBL/GenBank/DDBJ databases">
        <authorList>
            <consortium name="CONSOLIDER consortium CSD2007-00005"/>
            <person name="Guazzaroni M.-E."/>
            <person name="Richter M."/>
            <person name="Garcia-Salamanca A."/>
            <person name="Yarza P."/>
            <person name="Ferrer M."/>
        </authorList>
    </citation>
    <scope>NUCLEOTIDE SEQUENCE</scope>
</reference>
<name>D9PG69_9ZZZZ</name>
<organism evidence="2">
    <name type="scientific">sediment metagenome</name>
    <dbReference type="NCBI Taxonomy" id="749907"/>
    <lineage>
        <taxon>unclassified sequences</taxon>
        <taxon>metagenomes</taxon>
        <taxon>ecological metagenomes</taxon>
    </lineage>
</organism>
<sequence>KGEEDIRRLSGQALLVTDSHGIGYRIPDARALDKRSRRLLERFL</sequence>
<evidence type="ECO:0000259" key="1">
    <source>
        <dbReference type="Pfam" id="PF08909"/>
    </source>
</evidence>
<reference evidence="2" key="2">
    <citation type="journal article" date="2011" name="Microb. Ecol.">
        <title>Taxonomic and Functional Metagenomic Profiling of the Microbial Community in the Anoxic Sediment of a Sub-saline Shallow Lake (Laguna de Carrizo, Central Spain).</title>
        <authorList>
            <person name="Ferrer M."/>
            <person name="Guazzaroni M.E."/>
            <person name="Richter M."/>
            <person name="Garcia-Salamanca A."/>
            <person name="Yarza P."/>
            <person name="Suarez-Suarez A."/>
            <person name="Solano J."/>
            <person name="Alcaide M."/>
            <person name="van Dillewijn P."/>
            <person name="Molina-Henares M.A."/>
            <person name="Lopez-Cortes N."/>
            <person name="Al-Ramahi Y."/>
            <person name="Guerrero C."/>
            <person name="Acosta A."/>
            <person name="de Eugenio L.I."/>
            <person name="Martinez V."/>
            <person name="Marques S."/>
            <person name="Rojo F."/>
            <person name="Santero E."/>
            <person name="Genilloud O."/>
            <person name="Perez-Perez J."/>
            <person name="Rossello-Mora R."/>
            <person name="Ramos J.L."/>
        </authorList>
    </citation>
    <scope>NUCLEOTIDE SEQUENCE</scope>
</reference>
<feature type="non-terminal residue" evidence="2">
    <location>
        <position position="1"/>
    </location>
</feature>
<dbReference type="InterPro" id="IPR015005">
    <property type="entry name" value="DUF1854"/>
</dbReference>
<evidence type="ECO:0000313" key="2">
    <source>
        <dbReference type="EMBL" id="EFK97445.1"/>
    </source>
</evidence>
<protein>
    <recommendedName>
        <fullName evidence="1">DUF1854 domain-containing protein</fullName>
    </recommendedName>
</protein>
<comment type="caution">
    <text evidence="2">The sequence shown here is derived from an EMBL/GenBank/DDBJ whole genome shotgun (WGS) entry which is preliminary data.</text>
</comment>
<dbReference type="Pfam" id="PF08909">
    <property type="entry name" value="DUF1854"/>
    <property type="match status" value="1"/>
</dbReference>